<evidence type="ECO:0000259" key="7">
    <source>
        <dbReference type="Pfam" id="PF01435"/>
    </source>
</evidence>
<dbReference type="InterPro" id="IPR001915">
    <property type="entry name" value="Peptidase_M48"/>
</dbReference>
<keyword evidence="5 6" id="KW-0482">Metalloprotease</keyword>
<dbReference type="EMBL" id="JAYWLC010000004">
    <property type="protein sequence ID" value="MER5171468.1"/>
    <property type="molecule type" value="Genomic_DNA"/>
</dbReference>
<evidence type="ECO:0000313" key="8">
    <source>
        <dbReference type="EMBL" id="MER5171468.1"/>
    </source>
</evidence>
<sequence>MTRLLVLLLPVIVAVVMWKYSAWSGARSLDRNSTRLRDPALLALVDRLAAAMELDHIPVHIHETPVVNGLAAPDGRVFLTRGFLRRYEAGEVTGEELISVVAHELGHVALGHSKRRMIDFSGQNLIRMLLTTVLGRLIPVIGPLIANMATKALAARLNQQDEYEADEFATALLIKAGFSADPQISLFEKLDALTQQGPRMTPAWLLTHPETHRRIEMIRTNVAKWTGPRLSKP</sequence>
<accession>A0ABV1SF06</accession>
<dbReference type="Proteomes" id="UP001438953">
    <property type="component" value="Unassembled WGS sequence"/>
</dbReference>
<keyword evidence="1 6" id="KW-0645">Protease</keyword>
<dbReference type="Pfam" id="PF01435">
    <property type="entry name" value="Peptidase_M48"/>
    <property type="match status" value="1"/>
</dbReference>
<organism evidence="8 9">
    <name type="scientific">Thioclava kandeliae</name>
    <dbReference type="NCBI Taxonomy" id="3070818"/>
    <lineage>
        <taxon>Bacteria</taxon>
        <taxon>Pseudomonadati</taxon>
        <taxon>Pseudomonadota</taxon>
        <taxon>Alphaproteobacteria</taxon>
        <taxon>Rhodobacterales</taxon>
        <taxon>Paracoccaceae</taxon>
        <taxon>Thioclava</taxon>
    </lineage>
</organism>
<comment type="cofactor">
    <cofactor evidence="6">
        <name>Zn(2+)</name>
        <dbReference type="ChEBI" id="CHEBI:29105"/>
    </cofactor>
    <text evidence="6">Binds 1 zinc ion per subunit.</text>
</comment>
<evidence type="ECO:0000256" key="1">
    <source>
        <dbReference type="ARBA" id="ARBA00022670"/>
    </source>
</evidence>
<keyword evidence="4 6" id="KW-0862">Zinc</keyword>
<name>A0ABV1SF06_9RHOB</name>
<proteinExistence type="inferred from homology"/>
<evidence type="ECO:0000256" key="4">
    <source>
        <dbReference type="ARBA" id="ARBA00022833"/>
    </source>
</evidence>
<evidence type="ECO:0000256" key="2">
    <source>
        <dbReference type="ARBA" id="ARBA00022723"/>
    </source>
</evidence>
<comment type="caution">
    <text evidence="8">The sequence shown here is derived from an EMBL/GenBank/DDBJ whole genome shotgun (WGS) entry which is preliminary data.</text>
</comment>
<comment type="similarity">
    <text evidence="6">Belongs to the peptidase M48 family.</text>
</comment>
<keyword evidence="9" id="KW-1185">Reference proteome</keyword>
<dbReference type="CDD" id="cd07332">
    <property type="entry name" value="M48C_Oma1_like"/>
    <property type="match status" value="1"/>
</dbReference>
<dbReference type="PANTHER" id="PTHR22726">
    <property type="entry name" value="METALLOENDOPEPTIDASE OMA1"/>
    <property type="match status" value="1"/>
</dbReference>
<keyword evidence="2" id="KW-0479">Metal-binding</keyword>
<keyword evidence="3 6" id="KW-0378">Hydrolase</keyword>
<evidence type="ECO:0000256" key="5">
    <source>
        <dbReference type="ARBA" id="ARBA00023049"/>
    </source>
</evidence>
<dbReference type="Gene3D" id="3.30.2010.10">
    <property type="entry name" value="Metalloproteases ('zincins'), catalytic domain"/>
    <property type="match status" value="1"/>
</dbReference>
<reference evidence="8 9" key="1">
    <citation type="submission" date="2024-06" db="EMBL/GenBank/DDBJ databases">
        <title>Thioclava kandeliae sp. nov. from a rhizosphere soil sample of Kandelia candel in a mangrove.</title>
        <authorList>
            <person name="Mu T."/>
        </authorList>
    </citation>
    <scope>NUCLEOTIDE SEQUENCE [LARGE SCALE GENOMIC DNA]</scope>
    <source>
        <strain evidence="8 9">CPCC 100088</strain>
    </source>
</reference>
<dbReference type="PANTHER" id="PTHR22726:SF1">
    <property type="entry name" value="METALLOENDOPEPTIDASE OMA1, MITOCHONDRIAL"/>
    <property type="match status" value="1"/>
</dbReference>
<gene>
    <name evidence="8" type="ORF">VSX56_06725</name>
</gene>
<evidence type="ECO:0000256" key="3">
    <source>
        <dbReference type="ARBA" id="ARBA00022801"/>
    </source>
</evidence>
<evidence type="ECO:0000313" key="9">
    <source>
        <dbReference type="Proteomes" id="UP001438953"/>
    </source>
</evidence>
<dbReference type="InterPro" id="IPR051156">
    <property type="entry name" value="Mito/Outer_Membr_Metalloprot"/>
</dbReference>
<feature type="domain" description="Peptidase M48" evidence="7">
    <location>
        <begin position="37"/>
        <end position="220"/>
    </location>
</feature>
<evidence type="ECO:0000256" key="6">
    <source>
        <dbReference type="RuleBase" id="RU003983"/>
    </source>
</evidence>
<protein>
    <submittedName>
        <fullName evidence="8">M48 family metallopeptidase</fullName>
    </submittedName>
</protein>
<dbReference type="RefSeq" id="WP_350935829.1">
    <property type="nucleotide sequence ID" value="NZ_JAYWLC010000004.1"/>
</dbReference>